<dbReference type="InterPro" id="IPR043504">
    <property type="entry name" value="Peptidase_S1_PA_chymotrypsin"/>
</dbReference>
<name>A0A0K2GZF0_9CORY</name>
<evidence type="ECO:0000259" key="1">
    <source>
        <dbReference type="Pfam" id="PF00089"/>
    </source>
</evidence>
<dbReference type="RefSeq" id="WP_053411846.1">
    <property type="nucleotide sequence ID" value="NZ_CP006841.1"/>
</dbReference>
<dbReference type="Pfam" id="PF00089">
    <property type="entry name" value="Trypsin"/>
    <property type="match status" value="1"/>
</dbReference>
<dbReference type="GO" id="GO:0004252">
    <property type="term" value="F:serine-type endopeptidase activity"/>
    <property type="evidence" value="ECO:0007669"/>
    <property type="project" value="InterPro"/>
</dbReference>
<dbReference type="GO" id="GO:0006508">
    <property type="term" value="P:proteolysis"/>
    <property type="evidence" value="ECO:0007669"/>
    <property type="project" value="InterPro"/>
</dbReference>
<dbReference type="KEGG" id="clw:CLAC_04370"/>
<keyword evidence="3" id="KW-1185">Reference proteome</keyword>
<dbReference type="Proteomes" id="UP000058446">
    <property type="component" value="Chromosome"/>
</dbReference>
<dbReference type="InterPro" id="IPR009003">
    <property type="entry name" value="Peptidase_S1_PA"/>
</dbReference>
<dbReference type="SUPFAM" id="SSF50494">
    <property type="entry name" value="Trypsin-like serine proteases"/>
    <property type="match status" value="1"/>
</dbReference>
<dbReference type="AlphaFoldDB" id="A0A0K2GZF0"/>
<gene>
    <name evidence="2" type="ORF">CLAC_04370</name>
</gene>
<dbReference type="InterPro" id="IPR001254">
    <property type="entry name" value="Trypsin_dom"/>
</dbReference>
<accession>A0A0K2GZF0</accession>
<dbReference type="PATRIC" id="fig|1408189.4.peg.875"/>
<sequence>MTDHFGEKHRVMLTAGHCVNSQNVPGLPIVNGEVYVPTKQGDQHIGKAGAHRFEVPVDDNNPSTLLRAFNGADYGFIVLDPEVATTAASYSEDENGESRGEPVVMTGIQDNRTLEPGEVSVDNLGKPICIDGSRTSRSCGHQVFRARNGVWSVGLGMDHGDSGGNAYNPETDEVIGVNSMVIGPISRVQPADVAIEEAYGVPDGQVAENFQVSDSSAQRNTEYRTISEDSAANADYQARHPKPLEEQIPGLSPDLGSLDLPGLPDIADFQMPAGISGV</sequence>
<reference evidence="2 3" key="1">
    <citation type="submission" date="2013-10" db="EMBL/GenBank/DDBJ databases">
        <title>Complete genome sequence of Corynebacterium lactis DSM 45799(T), isolated from raw cow milk.</title>
        <authorList>
            <person name="Ruckert C."/>
            <person name="Albersmeier A."/>
            <person name="Lipski A."/>
            <person name="Kalinowski J."/>
        </authorList>
    </citation>
    <scope>NUCLEOTIDE SEQUENCE [LARGE SCALE GENOMIC DNA]</scope>
    <source>
        <strain evidence="2 3">RW2-5</strain>
    </source>
</reference>
<evidence type="ECO:0000313" key="2">
    <source>
        <dbReference type="EMBL" id="ALA67063.1"/>
    </source>
</evidence>
<evidence type="ECO:0000313" key="3">
    <source>
        <dbReference type="Proteomes" id="UP000058446"/>
    </source>
</evidence>
<organism evidence="2 3">
    <name type="scientific">Corynebacterium lactis RW2-5</name>
    <dbReference type="NCBI Taxonomy" id="1408189"/>
    <lineage>
        <taxon>Bacteria</taxon>
        <taxon>Bacillati</taxon>
        <taxon>Actinomycetota</taxon>
        <taxon>Actinomycetes</taxon>
        <taxon>Mycobacteriales</taxon>
        <taxon>Corynebacteriaceae</taxon>
        <taxon>Corynebacterium</taxon>
    </lineage>
</organism>
<feature type="domain" description="Peptidase S1" evidence="1">
    <location>
        <begin position="11"/>
        <end position="184"/>
    </location>
</feature>
<protein>
    <recommendedName>
        <fullName evidence="1">Peptidase S1 domain-containing protein</fullName>
    </recommendedName>
</protein>
<dbReference type="OrthoDB" id="4399934at2"/>
<proteinExistence type="predicted"/>
<dbReference type="Gene3D" id="2.40.10.10">
    <property type="entry name" value="Trypsin-like serine proteases"/>
    <property type="match status" value="2"/>
</dbReference>
<dbReference type="EMBL" id="CP006841">
    <property type="protein sequence ID" value="ALA67063.1"/>
    <property type="molecule type" value="Genomic_DNA"/>
</dbReference>